<name>A0ABN4CX96_9GAMM</name>
<keyword evidence="2" id="KW-1185">Reference proteome</keyword>
<sequence>MMATYLDSNIICVKDGGDGFAVGNIYELLEVNGLYVAENDEGQQLEAFRGKANISAGNSGFEYWCEQ</sequence>
<protein>
    <submittedName>
        <fullName evidence="1">Uncharacterized protein</fullName>
    </submittedName>
</protein>
<accession>A0ABN4CX96</accession>
<organism evidence="1 2">
    <name type="scientific">Yersinia similis</name>
    <dbReference type="NCBI Taxonomy" id="367190"/>
    <lineage>
        <taxon>Bacteria</taxon>
        <taxon>Pseudomonadati</taxon>
        <taxon>Pseudomonadota</taxon>
        <taxon>Gammaproteobacteria</taxon>
        <taxon>Enterobacterales</taxon>
        <taxon>Yersiniaceae</taxon>
        <taxon>Yersinia</taxon>
    </lineage>
</organism>
<proteinExistence type="predicted"/>
<dbReference type="Proteomes" id="UP000019439">
    <property type="component" value="Chromosome"/>
</dbReference>
<dbReference type="EMBL" id="CP007230">
    <property type="protein sequence ID" value="AHK21991.1"/>
    <property type="molecule type" value="Genomic_DNA"/>
</dbReference>
<evidence type="ECO:0000313" key="2">
    <source>
        <dbReference type="Proteomes" id="UP000019439"/>
    </source>
</evidence>
<gene>
    <name evidence="1" type="ORF">BF17_16540</name>
</gene>
<evidence type="ECO:0000313" key="1">
    <source>
        <dbReference type="EMBL" id="AHK21991.1"/>
    </source>
</evidence>
<reference evidence="1 2" key="1">
    <citation type="journal article" date="2014" name="Genome Announc.">
        <title>Genome Sequence of Yersinia similis Y228T, a Member of the Yersinia pseudotuberculosis Complex.</title>
        <authorList>
            <person name="Sprague L.D."/>
            <person name="Neubauer H."/>
        </authorList>
    </citation>
    <scope>NUCLEOTIDE SEQUENCE [LARGE SCALE GENOMIC DNA]</scope>
    <source>
        <strain evidence="1 2">228</strain>
    </source>
</reference>